<comment type="caution">
    <text evidence="1">The sequence shown here is derived from an EMBL/GenBank/DDBJ whole genome shotgun (WGS) entry which is preliminary data.</text>
</comment>
<gene>
    <name evidence="1" type="ORF">AAFF_G00372380</name>
</gene>
<protein>
    <submittedName>
        <fullName evidence="1">Uncharacterized protein</fullName>
    </submittedName>
</protein>
<dbReference type="AlphaFoldDB" id="A0AAD7SGL8"/>
<dbReference type="Proteomes" id="UP001221898">
    <property type="component" value="Unassembled WGS sequence"/>
</dbReference>
<reference evidence="1" key="1">
    <citation type="journal article" date="2023" name="Science">
        <title>Genome structures resolve the early diversification of teleost fishes.</title>
        <authorList>
            <person name="Parey E."/>
            <person name="Louis A."/>
            <person name="Montfort J."/>
            <person name="Bouchez O."/>
            <person name="Roques C."/>
            <person name="Iampietro C."/>
            <person name="Lluch J."/>
            <person name="Castinel A."/>
            <person name="Donnadieu C."/>
            <person name="Desvignes T."/>
            <person name="Floi Bucao C."/>
            <person name="Jouanno E."/>
            <person name="Wen M."/>
            <person name="Mejri S."/>
            <person name="Dirks R."/>
            <person name="Jansen H."/>
            <person name="Henkel C."/>
            <person name="Chen W.J."/>
            <person name="Zahm M."/>
            <person name="Cabau C."/>
            <person name="Klopp C."/>
            <person name="Thompson A.W."/>
            <person name="Robinson-Rechavi M."/>
            <person name="Braasch I."/>
            <person name="Lecointre G."/>
            <person name="Bobe J."/>
            <person name="Postlethwait J.H."/>
            <person name="Berthelot C."/>
            <person name="Roest Crollius H."/>
            <person name="Guiguen Y."/>
        </authorList>
    </citation>
    <scope>NUCLEOTIDE SEQUENCE</scope>
    <source>
        <strain evidence="1">NC1722</strain>
    </source>
</reference>
<name>A0AAD7SGL8_9TELE</name>
<evidence type="ECO:0000313" key="1">
    <source>
        <dbReference type="EMBL" id="KAJ8402003.1"/>
    </source>
</evidence>
<sequence length="133" mass="14768">MFANVHPRDPEAPACTRAEPWTLNSTGHRCAPAEPDKRALRPGLAEIAALTPRSPQPSLWVALTGRYGRSAFMSGVSRVSSARSWRVALQKPSLPGMPEWARRHKLRLNLDRATVCTTITAALRLRSFICCRH</sequence>
<accession>A0AAD7SGL8</accession>
<organism evidence="1 2">
    <name type="scientific">Aldrovandia affinis</name>
    <dbReference type="NCBI Taxonomy" id="143900"/>
    <lineage>
        <taxon>Eukaryota</taxon>
        <taxon>Metazoa</taxon>
        <taxon>Chordata</taxon>
        <taxon>Craniata</taxon>
        <taxon>Vertebrata</taxon>
        <taxon>Euteleostomi</taxon>
        <taxon>Actinopterygii</taxon>
        <taxon>Neopterygii</taxon>
        <taxon>Teleostei</taxon>
        <taxon>Notacanthiformes</taxon>
        <taxon>Halosauridae</taxon>
        <taxon>Aldrovandia</taxon>
    </lineage>
</organism>
<proteinExistence type="predicted"/>
<keyword evidence="2" id="KW-1185">Reference proteome</keyword>
<dbReference type="EMBL" id="JAINUG010000066">
    <property type="protein sequence ID" value="KAJ8402003.1"/>
    <property type="molecule type" value="Genomic_DNA"/>
</dbReference>
<evidence type="ECO:0000313" key="2">
    <source>
        <dbReference type="Proteomes" id="UP001221898"/>
    </source>
</evidence>